<accession>A0ACC3NRU7</accession>
<evidence type="ECO:0000313" key="1">
    <source>
        <dbReference type="EMBL" id="KAK3721987.1"/>
    </source>
</evidence>
<sequence length="179" mass="19802">MSERAQQRPSGASGEAHPAMPTRPERQQHMTPPSLPGGSSVADSQRTRVSPHNPPLPRDPGDEQASMLSQPNHALDAKLTYTSDRVTPIRRDLQDTATSVPYARDPKRLVAYLIPFPKPNIQSGSPDTIPTRFLIYTPPDPPFVDAPKDGGREGRIHKARRKWQSEIREAKTADPDTMS</sequence>
<comment type="caution">
    <text evidence="1">The sequence shown here is derived from an EMBL/GenBank/DDBJ whole genome shotgun (WGS) entry which is preliminary data.</text>
</comment>
<evidence type="ECO:0000313" key="2">
    <source>
        <dbReference type="Proteomes" id="UP001281147"/>
    </source>
</evidence>
<proteinExistence type="predicted"/>
<keyword evidence="2" id="KW-1185">Reference proteome</keyword>
<gene>
    <name evidence="1" type="ORF">LTR37_002803</name>
</gene>
<protein>
    <submittedName>
        <fullName evidence="1">Uncharacterized protein</fullName>
    </submittedName>
</protein>
<organism evidence="1 2">
    <name type="scientific">Vermiconidia calcicola</name>
    <dbReference type="NCBI Taxonomy" id="1690605"/>
    <lineage>
        <taxon>Eukaryota</taxon>
        <taxon>Fungi</taxon>
        <taxon>Dikarya</taxon>
        <taxon>Ascomycota</taxon>
        <taxon>Pezizomycotina</taxon>
        <taxon>Dothideomycetes</taxon>
        <taxon>Dothideomycetidae</taxon>
        <taxon>Mycosphaerellales</taxon>
        <taxon>Extremaceae</taxon>
        <taxon>Vermiconidia</taxon>
    </lineage>
</organism>
<name>A0ACC3NRU7_9PEZI</name>
<reference evidence="1" key="1">
    <citation type="submission" date="2023-07" db="EMBL/GenBank/DDBJ databases">
        <title>Black Yeasts Isolated from many extreme environments.</title>
        <authorList>
            <person name="Coleine C."/>
            <person name="Stajich J.E."/>
            <person name="Selbmann L."/>
        </authorList>
    </citation>
    <scope>NUCLEOTIDE SEQUENCE</scope>
    <source>
        <strain evidence="1">CCFEE 5714</strain>
    </source>
</reference>
<dbReference type="EMBL" id="JAUTXU010000015">
    <property type="protein sequence ID" value="KAK3721987.1"/>
    <property type="molecule type" value="Genomic_DNA"/>
</dbReference>
<dbReference type="Proteomes" id="UP001281147">
    <property type="component" value="Unassembled WGS sequence"/>
</dbReference>